<organism evidence="3 4">
    <name type="scientific">Riccia sorocarpa</name>
    <dbReference type="NCBI Taxonomy" id="122646"/>
    <lineage>
        <taxon>Eukaryota</taxon>
        <taxon>Viridiplantae</taxon>
        <taxon>Streptophyta</taxon>
        <taxon>Embryophyta</taxon>
        <taxon>Marchantiophyta</taxon>
        <taxon>Marchantiopsida</taxon>
        <taxon>Marchantiidae</taxon>
        <taxon>Marchantiales</taxon>
        <taxon>Ricciaceae</taxon>
        <taxon>Riccia</taxon>
    </lineage>
</organism>
<accession>A0ABD3I167</accession>
<evidence type="ECO:0000313" key="4">
    <source>
        <dbReference type="Proteomes" id="UP001633002"/>
    </source>
</evidence>
<evidence type="ECO:0000256" key="1">
    <source>
        <dbReference type="SAM" id="MobiDB-lite"/>
    </source>
</evidence>
<dbReference type="Proteomes" id="UP001633002">
    <property type="component" value="Unassembled WGS sequence"/>
</dbReference>
<dbReference type="EMBL" id="JBJQOH010000002">
    <property type="protein sequence ID" value="KAL3697468.1"/>
    <property type="molecule type" value="Genomic_DNA"/>
</dbReference>
<proteinExistence type="predicted"/>
<reference evidence="3 4" key="1">
    <citation type="submission" date="2024-09" db="EMBL/GenBank/DDBJ databases">
        <title>Chromosome-scale assembly of Riccia sorocarpa.</title>
        <authorList>
            <person name="Paukszto L."/>
        </authorList>
    </citation>
    <scope>NUCLEOTIDE SEQUENCE [LARGE SCALE GENOMIC DNA]</scope>
    <source>
        <strain evidence="3">LP-2024</strain>
        <tissue evidence="3">Aerial parts of the thallus</tissue>
    </source>
</reference>
<dbReference type="PANTHER" id="PTHR33153:SF3">
    <property type="entry name" value="TRAFFICKING PROTEIN PARTICLE COMPLEX SUBUNIT 11 DOMAIN-CONTAINING PROTEIN"/>
    <property type="match status" value="1"/>
</dbReference>
<dbReference type="PANTHER" id="PTHR33153">
    <property type="entry name" value="MYND-TYPE DOMAIN-CONTAINING PROTEIN"/>
    <property type="match status" value="1"/>
</dbReference>
<dbReference type="Pfam" id="PF25273">
    <property type="entry name" value="DUF7869"/>
    <property type="match status" value="1"/>
</dbReference>
<protein>
    <recommendedName>
        <fullName evidence="2">DUF7869 domain-containing protein</fullName>
    </recommendedName>
</protein>
<gene>
    <name evidence="3" type="ORF">R1sor_011544</name>
</gene>
<evidence type="ECO:0000259" key="2">
    <source>
        <dbReference type="Pfam" id="PF25273"/>
    </source>
</evidence>
<keyword evidence="4" id="KW-1185">Reference proteome</keyword>
<comment type="caution">
    <text evidence="3">The sequence shown here is derived from an EMBL/GenBank/DDBJ whole genome shotgun (WGS) entry which is preliminary data.</text>
</comment>
<feature type="domain" description="DUF7869" evidence="2">
    <location>
        <begin position="631"/>
        <end position="759"/>
    </location>
</feature>
<name>A0ABD3I167_9MARC</name>
<dbReference type="AlphaFoldDB" id="A0ABD3I167"/>
<feature type="region of interest" description="Disordered" evidence="1">
    <location>
        <begin position="252"/>
        <end position="285"/>
    </location>
</feature>
<evidence type="ECO:0000313" key="3">
    <source>
        <dbReference type="EMBL" id="KAL3697468.1"/>
    </source>
</evidence>
<dbReference type="InterPro" id="IPR057191">
    <property type="entry name" value="DUF7869"/>
</dbReference>
<sequence>MDSQPPYKLVAGDNILLYASSRVVAVGSVHSVISSDLCNGVQIGEGRISAQILTAIDASQILPYPNVGASIMSEAVNSFVLWDMNHCHVIGQAPLTPSEQNDWAGPSFSNQALLIEASPPNTRAGEERSGRKAGSVSKEEEIYFKFRKNWSNESVTFLSKIEGEPLAEGIIFLPFANSCIDGVEVGEEYAGVLVARACDDVDEQLLRRDLPKFIEDDPRMVRWPILRLRVISNGAILGKLYKAFVDSESFGRGSEPLEEGEKRKRPYNSVKRQKPDPTTQFKKKLSQKRSSRCFKDGKMLFVDGLLVCKPAFWTIYGFVRQTFYNYEKAFRMGQREGFHGNNGSLKPKDTTLFTKACMKMFFQQTAEPLPHKESKNDNTYGIMYRLPKAYSREDVYKEICQKMIAVGLAPISRVAFENIWKKDFPNYGIHNSSAFAKCETCIHYMNMLHRERRSAERSKWEHLHEMHLKHQMSGRNVYYSHRQLSTTEPTVYLSFIHDAMDLSKTIIPRLSEKHKSLMGQVQPLPLKVIGILNHGHEPSVVAHVAVAGLWPSDPNLTITSIAKQLRDYKTYYAGDMSGDLAFATEALHPLFAVLLHEEVFNKTVLGKRRQTRDDYFQITEEERSRFMQGSSSTRKLPPHLYIQLDNSAKDNKNWAMMAFCSELIARGCCKTITMSFLLVGHTHEDVYAFFSKINAAQGGKNIESLPHFLAEVYHAQSSKAYPRLIQEMADYKHHASDYVDKISGQSAPVAFRFYMRDNLPVYQVQENYGDRWVPPHGRSMWKRSNPDSDTNFEVVLPPRQNPPAVPIQLLHSKQGEVLGFIKNYIKYKEEMLKTTDPSSSHHMDDTCLVDHWKKVSEILGKDLTVAGGNTLVEGFWPITDYGSGHRATTGSTPSNDALALVLYAEMAAEIEEREEIFVGQAVARKLAMSLLV</sequence>